<name>A0ABU2ZR17_9ALTE</name>
<dbReference type="SUPFAM" id="SSF75304">
    <property type="entry name" value="Amidase signature (AS) enzymes"/>
    <property type="match status" value="1"/>
</dbReference>
<keyword evidence="3" id="KW-1185">Reference proteome</keyword>
<sequence length="552" mass="59606">MMKLSIATPKLLQHIYKCRPLLILLGITLGSISLASANVEHNANWLVGLPAHEQAKLIAKQTIRSEELVVAYLNRIEKMDRKGPRVQAMLSLNENAIAEAKQKDKEVQEGGTLGRLHGVVVVVKDNIDTSELPTTAGSMALIANNTKRDAPIIAKLKAEGAVILGKTNLSEWANFRDDDSISGWSAVGGQTRNPHSLDRTPCGSSSGSGAAIAAQFASLAIGTETNGSVICPSTMNGIVGVKPTVGLLSRTHIVPISVTQDTAGPMTRNVKDAALMLTIMAGSDKNDPATLHADSKKQNYVDLLEAPLKGKRVGVLRSTQSKHPDIIAKFNEALKVLESQGVTLVDINELKTPDKFWDKSLKVLLIEFKHELNKYLASTPKSVSTRNLQALIDFNNKTPRQLVLFGQSLFIDAQSTEGYNEEYEALVEFLRQATRTNGIDRMLRENNLDFLVSPSQTPAFLIDAVFGDSFPGGFAGAGWMAAIAGYPHVSVPMGDMRGLPLGLSFIGKAFDDGVLLNAAFQYEQASKKILTPSFAQGPYDHASLQEATKALK</sequence>
<dbReference type="EC" id="3.5.1.4" evidence="2"/>
<organism evidence="2 3">
    <name type="scientific">Glaciecola petra</name>
    <dbReference type="NCBI Taxonomy" id="3075602"/>
    <lineage>
        <taxon>Bacteria</taxon>
        <taxon>Pseudomonadati</taxon>
        <taxon>Pseudomonadota</taxon>
        <taxon>Gammaproteobacteria</taxon>
        <taxon>Alteromonadales</taxon>
        <taxon>Alteromonadaceae</taxon>
        <taxon>Glaciecola</taxon>
    </lineage>
</organism>
<proteinExistence type="predicted"/>
<dbReference type="Proteomes" id="UP001253545">
    <property type="component" value="Unassembled WGS sequence"/>
</dbReference>
<protein>
    <submittedName>
        <fullName evidence="2">Amidase</fullName>
        <ecNumber evidence="2">3.5.1.4</ecNumber>
    </submittedName>
</protein>
<dbReference type="NCBIfam" id="NF006006">
    <property type="entry name" value="PRK08137.1"/>
    <property type="match status" value="1"/>
</dbReference>
<evidence type="ECO:0000313" key="2">
    <source>
        <dbReference type="EMBL" id="MDT0595080.1"/>
    </source>
</evidence>
<evidence type="ECO:0000313" key="3">
    <source>
        <dbReference type="Proteomes" id="UP001253545"/>
    </source>
</evidence>
<dbReference type="PANTHER" id="PTHR42678">
    <property type="entry name" value="AMIDASE"/>
    <property type="match status" value="1"/>
</dbReference>
<accession>A0ABU2ZR17</accession>
<dbReference type="PANTHER" id="PTHR42678:SF34">
    <property type="entry name" value="OS04G0183300 PROTEIN"/>
    <property type="match status" value="1"/>
</dbReference>
<dbReference type="InterPro" id="IPR036928">
    <property type="entry name" value="AS_sf"/>
</dbReference>
<evidence type="ECO:0000259" key="1">
    <source>
        <dbReference type="Pfam" id="PF01425"/>
    </source>
</evidence>
<dbReference type="Gene3D" id="3.90.1300.10">
    <property type="entry name" value="Amidase signature (AS) domain"/>
    <property type="match status" value="1"/>
</dbReference>
<dbReference type="RefSeq" id="WP_311368597.1">
    <property type="nucleotide sequence ID" value="NZ_JAVRHX010000002.1"/>
</dbReference>
<comment type="caution">
    <text evidence="2">The sequence shown here is derived from an EMBL/GenBank/DDBJ whole genome shotgun (WGS) entry which is preliminary data.</text>
</comment>
<feature type="domain" description="Amidase" evidence="1">
    <location>
        <begin position="67"/>
        <end position="516"/>
    </location>
</feature>
<keyword evidence="2" id="KW-0378">Hydrolase</keyword>
<dbReference type="InterPro" id="IPR023631">
    <property type="entry name" value="Amidase_dom"/>
</dbReference>
<reference evidence="2 3" key="1">
    <citation type="submission" date="2023-09" db="EMBL/GenBank/DDBJ databases">
        <authorList>
            <person name="Rey-Velasco X."/>
        </authorList>
    </citation>
    <scope>NUCLEOTIDE SEQUENCE [LARGE SCALE GENOMIC DNA]</scope>
    <source>
        <strain evidence="2 3">P117</strain>
    </source>
</reference>
<dbReference type="EMBL" id="JAVRHX010000002">
    <property type="protein sequence ID" value="MDT0595080.1"/>
    <property type="molecule type" value="Genomic_DNA"/>
</dbReference>
<dbReference type="Pfam" id="PF01425">
    <property type="entry name" value="Amidase"/>
    <property type="match status" value="1"/>
</dbReference>
<gene>
    <name evidence="2" type="ORF">RM552_09520</name>
</gene>
<dbReference type="GO" id="GO:0004040">
    <property type="term" value="F:amidase activity"/>
    <property type="evidence" value="ECO:0007669"/>
    <property type="project" value="UniProtKB-EC"/>
</dbReference>